<proteinExistence type="predicted"/>
<comment type="caution">
    <text evidence="2">The sequence shown here is derived from an EMBL/GenBank/DDBJ whole genome shotgun (WGS) entry which is preliminary data.</text>
</comment>
<keyword evidence="2" id="KW-0489">Methyltransferase</keyword>
<dbReference type="EMBL" id="JBHULC010000039">
    <property type="protein sequence ID" value="MFD2524094.1"/>
    <property type="molecule type" value="Genomic_DNA"/>
</dbReference>
<dbReference type="Pfam" id="PF05050">
    <property type="entry name" value="Methyltransf_21"/>
    <property type="match status" value="1"/>
</dbReference>
<dbReference type="PANTHER" id="PTHR34009">
    <property type="entry name" value="PROTEIN STAR"/>
    <property type="match status" value="1"/>
</dbReference>
<keyword evidence="3" id="KW-1185">Reference proteome</keyword>
<dbReference type="PANTHER" id="PTHR34009:SF2">
    <property type="entry name" value="PROTEIN STAR"/>
    <property type="match status" value="1"/>
</dbReference>
<feature type="domain" description="Methyltransferase FkbM" evidence="1">
    <location>
        <begin position="58"/>
        <end position="215"/>
    </location>
</feature>
<dbReference type="Gene3D" id="3.40.50.150">
    <property type="entry name" value="Vaccinia Virus protein VP39"/>
    <property type="match status" value="1"/>
</dbReference>
<protein>
    <submittedName>
        <fullName evidence="2">FkbM family methyltransferase</fullName>
    </submittedName>
</protein>
<keyword evidence="2" id="KW-0808">Transferase</keyword>
<sequence>MYTTVFKLLPLFDAIRLNILIFVRRYIFKFGKINFSQTGEEIVIQWILKDIKQGFYLDVGCHHPYKISNTFQLYLNGWHGIAIDANPTLIEKWKRKRKNDIPLVAAISDEEKEVTFYEFKESEVNTMDEGMVQEWKQKFNYRSERKLTTQTLTSILDKYLPENQKIDLLTVDVEGNDFNVIKSIDLNKYRPKLIVVEIHGFDLSNIEENEIYQYLITQKYTLVSFATMNGYFLDTTR</sequence>
<evidence type="ECO:0000313" key="3">
    <source>
        <dbReference type="Proteomes" id="UP001597510"/>
    </source>
</evidence>
<dbReference type="NCBIfam" id="TIGR01444">
    <property type="entry name" value="fkbM_fam"/>
    <property type="match status" value="1"/>
</dbReference>
<gene>
    <name evidence="2" type="ORF">ACFSR2_24545</name>
</gene>
<name>A0ABW5JEN5_9BACT</name>
<dbReference type="Proteomes" id="UP001597510">
    <property type="component" value="Unassembled WGS sequence"/>
</dbReference>
<reference evidence="3" key="1">
    <citation type="journal article" date="2019" name="Int. J. Syst. Evol. Microbiol.">
        <title>The Global Catalogue of Microorganisms (GCM) 10K type strain sequencing project: providing services to taxonomists for standard genome sequencing and annotation.</title>
        <authorList>
            <consortium name="The Broad Institute Genomics Platform"/>
            <consortium name="The Broad Institute Genome Sequencing Center for Infectious Disease"/>
            <person name="Wu L."/>
            <person name="Ma J."/>
        </authorList>
    </citation>
    <scope>NUCLEOTIDE SEQUENCE [LARGE SCALE GENOMIC DNA]</scope>
    <source>
        <strain evidence="3">KCTC 52344</strain>
    </source>
</reference>
<dbReference type="GO" id="GO:0032259">
    <property type="term" value="P:methylation"/>
    <property type="evidence" value="ECO:0007669"/>
    <property type="project" value="UniProtKB-KW"/>
</dbReference>
<dbReference type="InterPro" id="IPR006342">
    <property type="entry name" value="FkbM_mtfrase"/>
</dbReference>
<dbReference type="InterPro" id="IPR029063">
    <property type="entry name" value="SAM-dependent_MTases_sf"/>
</dbReference>
<evidence type="ECO:0000313" key="2">
    <source>
        <dbReference type="EMBL" id="MFD2524094.1"/>
    </source>
</evidence>
<evidence type="ECO:0000259" key="1">
    <source>
        <dbReference type="Pfam" id="PF05050"/>
    </source>
</evidence>
<organism evidence="2 3">
    <name type="scientific">Emticicia soli</name>
    <dbReference type="NCBI Taxonomy" id="2027878"/>
    <lineage>
        <taxon>Bacteria</taxon>
        <taxon>Pseudomonadati</taxon>
        <taxon>Bacteroidota</taxon>
        <taxon>Cytophagia</taxon>
        <taxon>Cytophagales</taxon>
        <taxon>Leadbetterellaceae</taxon>
        <taxon>Emticicia</taxon>
    </lineage>
</organism>
<dbReference type="SUPFAM" id="SSF53335">
    <property type="entry name" value="S-adenosyl-L-methionine-dependent methyltransferases"/>
    <property type="match status" value="1"/>
</dbReference>
<dbReference type="GO" id="GO:0008168">
    <property type="term" value="F:methyltransferase activity"/>
    <property type="evidence" value="ECO:0007669"/>
    <property type="project" value="UniProtKB-KW"/>
</dbReference>
<dbReference type="RefSeq" id="WP_340238530.1">
    <property type="nucleotide sequence ID" value="NZ_JBBEWC010000010.1"/>
</dbReference>
<accession>A0ABW5JEN5</accession>
<dbReference type="InterPro" id="IPR053202">
    <property type="entry name" value="EGF_Rcpt_Signaling_Reg"/>
</dbReference>